<dbReference type="Proteomes" id="UP000198815">
    <property type="component" value="Unassembled WGS sequence"/>
</dbReference>
<evidence type="ECO:0000256" key="2">
    <source>
        <dbReference type="ARBA" id="ARBA00022679"/>
    </source>
</evidence>
<proteinExistence type="predicted"/>
<dbReference type="AlphaFoldDB" id="A0A1H9R3G1"/>
<keyword evidence="2 5" id="KW-0808">Transferase</keyword>
<dbReference type="OrthoDB" id="9772485at2"/>
<feature type="domain" description="Glycosyltransferase subfamily 4-like N-terminal" evidence="4">
    <location>
        <begin position="17"/>
        <end position="188"/>
    </location>
</feature>
<accession>A0A1H9R3G1</accession>
<name>A0A1H9R3G1_9ACTN</name>
<sequence>MIDILFVSTAYDPDLLGGAEFSLRELARELLEKGFSVHVACLGIETTTERIEGVVIHRYKSRAFKSLVSRRNRSILSRAMWQLADLSRIGEARFLLSLKRELRPSIVHFNNISGFGWLAWWVFRKQPTVHTARDYSLLCTSATGVHGNEICLGSRWLCRALKSVYKIPRVQPSVVIGVSRFVGDTLADRSVTGRSLPNSFVYNRPSSLSPEMSDKATHASGAGVRFGFMGRVSRDKGVEVIVEAFAQLVRTGGLPETAQLIIAGSGEPDFIRSIEMRTTDLAARSQIQFTGQLNVADYLATIDVALVPTQWPEPFGRVVAEALQNSVPVIYSEVGGIPEVAERFGTRSRGIKEFNNPREWSLAMMDAQGWRARDMQGHACVKEPIANPTEEYLQIYKSLGFLDPSPRS</sequence>
<organism evidence="5 6">
    <name type="scientific">Propionibacterium cyclohexanicum</name>
    <dbReference type="NCBI Taxonomy" id="64702"/>
    <lineage>
        <taxon>Bacteria</taxon>
        <taxon>Bacillati</taxon>
        <taxon>Actinomycetota</taxon>
        <taxon>Actinomycetes</taxon>
        <taxon>Propionibacteriales</taxon>
        <taxon>Propionibacteriaceae</taxon>
        <taxon>Propionibacterium</taxon>
    </lineage>
</organism>
<dbReference type="PANTHER" id="PTHR12526:SF630">
    <property type="entry name" value="GLYCOSYLTRANSFERASE"/>
    <property type="match status" value="1"/>
</dbReference>
<keyword evidence="6" id="KW-1185">Reference proteome</keyword>
<dbReference type="InterPro" id="IPR001296">
    <property type="entry name" value="Glyco_trans_1"/>
</dbReference>
<evidence type="ECO:0000259" key="4">
    <source>
        <dbReference type="Pfam" id="PF13439"/>
    </source>
</evidence>
<feature type="domain" description="Glycosyl transferase family 1" evidence="3">
    <location>
        <begin position="226"/>
        <end position="345"/>
    </location>
</feature>
<gene>
    <name evidence="5" type="ORF">SAMN05443377_10599</name>
</gene>
<dbReference type="STRING" id="64702.SAMN05443377_10599"/>
<dbReference type="Gene3D" id="3.40.50.2000">
    <property type="entry name" value="Glycogen Phosphorylase B"/>
    <property type="match status" value="2"/>
</dbReference>
<evidence type="ECO:0000313" key="6">
    <source>
        <dbReference type="Proteomes" id="UP000198815"/>
    </source>
</evidence>
<evidence type="ECO:0000313" key="5">
    <source>
        <dbReference type="EMBL" id="SER67045.1"/>
    </source>
</evidence>
<dbReference type="GO" id="GO:0016757">
    <property type="term" value="F:glycosyltransferase activity"/>
    <property type="evidence" value="ECO:0007669"/>
    <property type="project" value="UniProtKB-KW"/>
</dbReference>
<dbReference type="PANTHER" id="PTHR12526">
    <property type="entry name" value="GLYCOSYLTRANSFERASE"/>
    <property type="match status" value="1"/>
</dbReference>
<evidence type="ECO:0000256" key="1">
    <source>
        <dbReference type="ARBA" id="ARBA00022676"/>
    </source>
</evidence>
<dbReference type="Pfam" id="PF13439">
    <property type="entry name" value="Glyco_transf_4"/>
    <property type="match status" value="1"/>
</dbReference>
<protein>
    <submittedName>
        <fullName evidence="5">Glycosyltransferase involved in cell wall bisynthesis</fullName>
    </submittedName>
</protein>
<dbReference type="Pfam" id="PF00534">
    <property type="entry name" value="Glycos_transf_1"/>
    <property type="match status" value="1"/>
</dbReference>
<keyword evidence="1" id="KW-0328">Glycosyltransferase</keyword>
<dbReference type="SUPFAM" id="SSF53756">
    <property type="entry name" value="UDP-Glycosyltransferase/glycogen phosphorylase"/>
    <property type="match status" value="1"/>
</dbReference>
<evidence type="ECO:0000259" key="3">
    <source>
        <dbReference type="Pfam" id="PF00534"/>
    </source>
</evidence>
<dbReference type="InterPro" id="IPR028098">
    <property type="entry name" value="Glyco_trans_4-like_N"/>
</dbReference>
<dbReference type="EMBL" id="FOGZ01000005">
    <property type="protein sequence ID" value="SER67045.1"/>
    <property type="molecule type" value="Genomic_DNA"/>
</dbReference>
<reference evidence="5 6" key="1">
    <citation type="submission" date="2016-10" db="EMBL/GenBank/DDBJ databases">
        <authorList>
            <person name="de Groot N.N."/>
        </authorList>
    </citation>
    <scope>NUCLEOTIDE SEQUENCE [LARGE SCALE GENOMIC DNA]</scope>
    <source>
        <strain evidence="5 6">DSM 16859</strain>
    </source>
</reference>
<dbReference type="RefSeq" id="WP_091968307.1">
    <property type="nucleotide sequence ID" value="NZ_FOGZ01000005.1"/>
</dbReference>